<proteinExistence type="predicted"/>
<dbReference type="InterPro" id="IPR050275">
    <property type="entry name" value="PGM_Phosphatase"/>
</dbReference>
<dbReference type="CDD" id="cd07067">
    <property type="entry name" value="HP_PGM_like"/>
    <property type="match status" value="1"/>
</dbReference>
<dbReference type="Proteomes" id="UP000192634">
    <property type="component" value="Unassembled WGS sequence"/>
</dbReference>
<dbReference type="SUPFAM" id="SSF53254">
    <property type="entry name" value="Phosphoglycerate mutase-like"/>
    <property type="match status" value="1"/>
</dbReference>
<evidence type="ECO:0000313" key="4">
    <source>
        <dbReference type="Proteomes" id="UP000192634"/>
    </source>
</evidence>
<accession>A0A1W2C5C4</accession>
<dbReference type="InterPro" id="IPR013078">
    <property type="entry name" value="His_Pase_superF_clade-1"/>
</dbReference>
<evidence type="ECO:0000256" key="1">
    <source>
        <dbReference type="PIRSR" id="PIRSR613078-1"/>
    </source>
</evidence>
<dbReference type="InterPro" id="IPR029033">
    <property type="entry name" value="His_PPase_superfam"/>
</dbReference>
<dbReference type="Pfam" id="PF00300">
    <property type="entry name" value="His_Phos_1"/>
    <property type="match status" value="1"/>
</dbReference>
<dbReference type="Gene3D" id="3.40.50.1240">
    <property type="entry name" value="Phosphoglycerate mutase-like"/>
    <property type="match status" value="1"/>
</dbReference>
<dbReference type="GO" id="GO:0070297">
    <property type="term" value="P:regulation of phosphorelay signal transduction system"/>
    <property type="evidence" value="ECO:0007669"/>
    <property type="project" value="TreeGrafter"/>
</dbReference>
<protein>
    <submittedName>
        <fullName evidence="3">Probable phosphoglycerate mutase</fullName>
    </submittedName>
</protein>
<organism evidence="3 4">
    <name type="scientific">Janibacter indicus</name>
    <dbReference type="NCBI Taxonomy" id="857417"/>
    <lineage>
        <taxon>Bacteria</taxon>
        <taxon>Bacillati</taxon>
        <taxon>Actinomycetota</taxon>
        <taxon>Actinomycetes</taxon>
        <taxon>Micrococcales</taxon>
        <taxon>Intrasporangiaceae</taxon>
        <taxon>Janibacter</taxon>
    </lineage>
</organism>
<feature type="active site" description="Proton donor/acceptor" evidence="1">
    <location>
        <position position="114"/>
    </location>
</feature>
<dbReference type="GO" id="GO:0101006">
    <property type="term" value="F:protein histidine phosphatase activity"/>
    <property type="evidence" value="ECO:0007669"/>
    <property type="project" value="TreeGrafter"/>
</dbReference>
<feature type="binding site" evidence="2">
    <location>
        <begin position="114"/>
        <end position="117"/>
    </location>
    <ligand>
        <name>substrate</name>
    </ligand>
</feature>
<evidence type="ECO:0000256" key="2">
    <source>
        <dbReference type="PIRSR" id="PIRSR613078-2"/>
    </source>
</evidence>
<reference evidence="3 4" key="1">
    <citation type="submission" date="2017-04" db="EMBL/GenBank/DDBJ databases">
        <authorList>
            <person name="Afonso C.L."/>
            <person name="Miller P.J."/>
            <person name="Scott M.A."/>
            <person name="Spackman E."/>
            <person name="Goraichik I."/>
            <person name="Dimitrov K.M."/>
            <person name="Suarez D.L."/>
            <person name="Swayne D.E."/>
        </authorList>
    </citation>
    <scope>NUCLEOTIDE SEQUENCE [LARGE SCALE GENOMIC DNA]</scope>
    <source>
        <strain evidence="3 4">CGMCC 1.12511</strain>
    </source>
</reference>
<dbReference type="EMBL" id="FWXN01000010">
    <property type="protein sequence ID" value="SMC80457.1"/>
    <property type="molecule type" value="Genomic_DNA"/>
</dbReference>
<evidence type="ECO:0000313" key="3">
    <source>
        <dbReference type="EMBL" id="SMC80457.1"/>
    </source>
</evidence>
<feature type="binding site" evidence="2">
    <location>
        <position position="94"/>
    </location>
    <ligand>
        <name>substrate</name>
    </ligand>
</feature>
<feature type="active site" description="Tele-phosphohistidine intermediate" evidence="1">
    <location>
        <position position="43"/>
    </location>
</feature>
<dbReference type="AlphaFoldDB" id="A0A1W2C5C4"/>
<dbReference type="SMART" id="SM00855">
    <property type="entry name" value="PGAM"/>
    <property type="match status" value="1"/>
</dbReference>
<sequence>MVGAAAAHGPWAILTDRAVTSLGRMASPTPASPPAGRLVLLRHGETEWSRDGRHTGSTDLPLTDEGRARATQAAARLEERGIRPVLTLTSDLRRARDTATLAGLEASVDTDLREWDYGAYEGRSTAQIREELGTDWDVFRDGVLPGVTPGETVEEVAARASRVLARVRAHLHEGDVVLVGHGHTSRILATVWLRTSPRLAAQLTLDASRLAVLGHHREDPCIISWNC</sequence>
<gene>
    <name evidence="3" type="ORF">SAMN06296429_11046</name>
</gene>
<feature type="binding site" evidence="2">
    <location>
        <begin position="55"/>
        <end position="56"/>
    </location>
    <ligand>
        <name>substrate</name>
    </ligand>
</feature>
<dbReference type="PANTHER" id="PTHR48100">
    <property type="entry name" value="BROAD-SPECIFICITY PHOSPHATASE YOR283W-RELATED"/>
    <property type="match status" value="1"/>
</dbReference>
<name>A0A1W2C5C4_9MICO</name>
<dbReference type="PANTHER" id="PTHR48100:SF15">
    <property type="entry name" value="SEDOHEPTULOSE 1,7-BISPHOSPHATASE"/>
    <property type="match status" value="1"/>
</dbReference>